<name>A0ABW7Y7K7_STRCE</name>
<protein>
    <submittedName>
        <fullName evidence="7">ABC transporter ATP-binding protein</fullName>
    </submittedName>
</protein>
<dbReference type="SUPFAM" id="SSF52540">
    <property type="entry name" value="P-loop containing nucleoside triphosphate hydrolases"/>
    <property type="match status" value="1"/>
</dbReference>
<evidence type="ECO:0000259" key="6">
    <source>
        <dbReference type="PROSITE" id="PS50893"/>
    </source>
</evidence>
<evidence type="ECO:0000313" key="8">
    <source>
        <dbReference type="Proteomes" id="UP001612415"/>
    </source>
</evidence>
<reference evidence="7 8" key="1">
    <citation type="submission" date="2024-10" db="EMBL/GenBank/DDBJ databases">
        <title>The Natural Products Discovery Center: Release of the First 8490 Sequenced Strains for Exploring Actinobacteria Biosynthetic Diversity.</title>
        <authorList>
            <person name="Kalkreuter E."/>
            <person name="Kautsar S.A."/>
            <person name="Yang D."/>
            <person name="Bader C.D."/>
            <person name="Teijaro C.N."/>
            <person name="Fluegel L."/>
            <person name="Davis C.M."/>
            <person name="Simpson J.R."/>
            <person name="Lauterbach L."/>
            <person name="Steele A.D."/>
            <person name="Gui C."/>
            <person name="Meng S."/>
            <person name="Li G."/>
            <person name="Viehrig K."/>
            <person name="Ye F."/>
            <person name="Su P."/>
            <person name="Kiefer A.F."/>
            <person name="Nichols A."/>
            <person name="Cepeda A.J."/>
            <person name="Yan W."/>
            <person name="Fan B."/>
            <person name="Jiang Y."/>
            <person name="Adhikari A."/>
            <person name="Zheng C.-J."/>
            <person name="Schuster L."/>
            <person name="Cowan T.M."/>
            <person name="Smanski M.J."/>
            <person name="Chevrette M.G."/>
            <person name="De Carvalho L.P.S."/>
            <person name="Shen B."/>
        </authorList>
    </citation>
    <scope>NUCLEOTIDE SEQUENCE [LARGE SCALE GENOMIC DNA]</scope>
    <source>
        <strain evidence="7 8">NPDC051599</strain>
    </source>
</reference>
<accession>A0ABW7Y7K7</accession>
<dbReference type="PROSITE" id="PS50893">
    <property type="entry name" value="ABC_TRANSPORTER_2"/>
    <property type="match status" value="1"/>
</dbReference>
<dbReference type="InterPro" id="IPR017871">
    <property type="entry name" value="ABC_transporter-like_CS"/>
</dbReference>
<dbReference type="Pfam" id="PF00005">
    <property type="entry name" value="ABC_tran"/>
    <property type="match status" value="1"/>
</dbReference>
<dbReference type="InterPro" id="IPR025302">
    <property type="entry name" value="DrrA1/2-like_C"/>
</dbReference>
<dbReference type="SMART" id="SM00382">
    <property type="entry name" value="AAA"/>
    <property type="match status" value="1"/>
</dbReference>
<sequence length="356" mass="37758">MAVPALEVDGVRKSYGRRRAVDDMTFDIRAGELFGFVGSNGAGKTTTMRIILGVLTPDAGEVRWLGRPVDFAARRQFGYMPEERGLYPRMKVGEHLRYLGELHGLSPAAARAAAGRWTERLELSSYASEEVQNLSLGNQQRVQLAAALVHGPKALVLDEPFSGLDPVAVDVMRDVLAERAADGVPVMFSSHQLSLVERVCDRVGIVDGGRLIACGTVEELSENADRRLLVDAPEAGEDWAAGLAGVEVVSREGSRTRLRLAKGADDQRVLHAALATGPVAAFVTERPPLTELYRDLVTRTGVPEEDPARTADTGAPAGAGRTTDTGAPAGAGRTTDTGAPAGAGRTADNRAEGGER</sequence>
<evidence type="ECO:0000256" key="5">
    <source>
        <dbReference type="SAM" id="MobiDB-lite"/>
    </source>
</evidence>
<keyword evidence="2" id="KW-0813">Transport</keyword>
<gene>
    <name evidence="7" type="ORF">ACIA8P_27535</name>
</gene>
<evidence type="ECO:0000313" key="7">
    <source>
        <dbReference type="EMBL" id="MFI5678369.1"/>
    </source>
</evidence>
<dbReference type="PANTHER" id="PTHR43335">
    <property type="entry name" value="ABC TRANSPORTER, ATP-BINDING PROTEIN"/>
    <property type="match status" value="1"/>
</dbReference>
<dbReference type="EMBL" id="JBITDC010000011">
    <property type="protein sequence ID" value="MFI5678369.1"/>
    <property type="molecule type" value="Genomic_DNA"/>
</dbReference>
<proteinExistence type="inferred from homology"/>
<keyword evidence="8" id="KW-1185">Reference proteome</keyword>
<dbReference type="Pfam" id="PF13732">
    <property type="entry name" value="DrrA1-3_C"/>
    <property type="match status" value="1"/>
</dbReference>
<dbReference type="InterPro" id="IPR027417">
    <property type="entry name" value="P-loop_NTPase"/>
</dbReference>
<keyword evidence="4 7" id="KW-0067">ATP-binding</keyword>
<evidence type="ECO:0000256" key="1">
    <source>
        <dbReference type="ARBA" id="ARBA00005417"/>
    </source>
</evidence>
<feature type="compositionally biased region" description="Basic and acidic residues" evidence="5">
    <location>
        <begin position="347"/>
        <end position="356"/>
    </location>
</feature>
<dbReference type="PROSITE" id="PS00211">
    <property type="entry name" value="ABC_TRANSPORTER_1"/>
    <property type="match status" value="1"/>
</dbReference>
<comment type="caution">
    <text evidence="7">The sequence shown here is derived from an EMBL/GenBank/DDBJ whole genome shotgun (WGS) entry which is preliminary data.</text>
</comment>
<dbReference type="RefSeq" id="WP_398658925.1">
    <property type="nucleotide sequence ID" value="NZ_JBITDC010000011.1"/>
</dbReference>
<comment type="similarity">
    <text evidence="1">Belongs to the ABC transporter superfamily.</text>
</comment>
<feature type="domain" description="ABC transporter" evidence="6">
    <location>
        <begin position="6"/>
        <end position="233"/>
    </location>
</feature>
<evidence type="ECO:0000256" key="4">
    <source>
        <dbReference type="ARBA" id="ARBA00022840"/>
    </source>
</evidence>
<dbReference type="Proteomes" id="UP001612415">
    <property type="component" value="Unassembled WGS sequence"/>
</dbReference>
<evidence type="ECO:0000256" key="3">
    <source>
        <dbReference type="ARBA" id="ARBA00022741"/>
    </source>
</evidence>
<dbReference type="InterPro" id="IPR003439">
    <property type="entry name" value="ABC_transporter-like_ATP-bd"/>
</dbReference>
<dbReference type="GO" id="GO:0005524">
    <property type="term" value="F:ATP binding"/>
    <property type="evidence" value="ECO:0007669"/>
    <property type="project" value="UniProtKB-KW"/>
</dbReference>
<evidence type="ECO:0000256" key="2">
    <source>
        <dbReference type="ARBA" id="ARBA00022448"/>
    </source>
</evidence>
<organism evidence="7 8">
    <name type="scientific">Streptomyces cellulosae</name>
    <dbReference type="NCBI Taxonomy" id="1968"/>
    <lineage>
        <taxon>Bacteria</taxon>
        <taxon>Bacillati</taxon>
        <taxon>Actinomycetota</taxon>
        <taxon>Actinomycetes</taxon>
        <taxon>Kitasatosporales</taxon>
        <taxon>Streptomycetaceae</taxon>
        <taxon>Streptomyces</taxon>
    </lineage>
</organism>
<dbReference type="PANTHER" id="PTHR43335:SF4">
    <property type="entry name" value="ABC TRANSPORTER, ATP-BINDING PROTEIN"/>
    <property type="match status" value="1"/>
</dbReference>
<dbReference type="Gene3D" id="3.40.50.300">
    <property type="entry name" value="P-loop containing nucleotide triphosphate hydrolases"/>
    <property type="match status" value="1"/>
</dbReference>
<keyword evidence="3" id="KW-0547">Nucleotide-binding</keyword>
<dbReference type="InterPro" id="IPR003593">
    <property type="entry name" value="AAA+_ATPase"/>
</dbReference>
<feature type="region of interest" description="Disordered" evidence="5">
    <location>
        <begin position="299"/>
        <end position="356"/>
    </location>
</feature>